<feature type="coiled-coil region" evidence="1">
    <location>
        <begin position="193"/>
        <end position="255"/>
    </location>
</feature>
<gene>
    <name evidence="2" type="ORF">GCL60_05060</name>
</gene>
<evidence type="ECO:0000313" key="2">
    <source>
        <dbReference type="EMBL" id="KAB8039631.1"/>
    </source>
</evidence>
<dbReference type="EMBL" id="WFLM01000002">
    <property type="protein sequence ID" value="KAB8039631.1"/>
    <property type="molecule type" value="Genomic_DNA"/>
</dbReference>
<dbReference type="Gene3D" id="1.20.5.300">
    <property type="match status" value="1"/>
</dbReference>
<keyword evidence="3" id="KW-1185">Reference proteome</keyword>
<reference evidence="2 3" key="1">
    <citation type="submission" date="2019-10" db="EMBL/GenBank/DDBJ databases">
        <title>New species of Slilvanegrellaceae.</title>
        <authorList>
            <person name="Pitt A."/>
            <person name="Hahn M.W."/>
        </authorList>
    </citation>
    <scope>NUCLEOTIDE SEQUENCE [LARGE SCALE GENOMIC DNA]</scope>
    <source>
        <strain evidence="2 3">SP-Ram-0.45-NSY-1</strain>
    </source>
</reference>
<evidence type="ECO:0000256" key="1">
    <source>
        <dbReference type="SAM" id="Coils"/>
    </source>
</evidence>
<sequence>MSIQKKVQFILKISVWTLCFQSIQAHSVKVYTCPITSNSLREQTLSISKEDLNKEITGDIRIEFSNRFKLQKALKDSTEFEYFKSAITEIRKKIFTQLDNTNTSDFLKNKLKHQLINEKGINIGHSPKTFSFGKLHLENKKEYELYSISGEFQINSAIEGNKIFANYIEPEFQKLKYFSPPEKDQFPELKKVIEENKKKIDSLNKKIETLNNAIPKSPNKKENLETQIKNAKEEINKINKDIEDKENEIKKGEKYDGENKYITDEIIKTHSSEVKDYNNKVRKSDAEALILEEVLKLTSPSKNTENNNNFYSLLYDKFHETWNLGKKFPIDIQNIKKFKSLKTSDLNQYASGTLKLYTSYETCPSCKNAYILFSALRPNIKIEITTVSNELRNYLYETDFSKKN</sequence>
<dbReference type="Proteomes" id="UP000437748">
    <property type="component" value="Unassembled WGS sequence"/>
</dbReference>
<keyword evidence="1" id="KW-0175">Coiled coil</keyword>
<proteinExistence type="predicted"/>
<organism evidence="2 3">
    <name type="scientific">Silvanigrella paludirubra</name>
    <dbReference type="NCBI Taxonomy" id="2499159"/>
    <lineage>
        <taxon>Bacteria</taxon>
        <taxon>Pseudomonadati</taxon>
        <taxon>Bdellovibrionota</taxon>
        <taxon>Oligoflexia</taxon>
        <taxon>Silvanigrellales</taxon>
        <taxon>Silvanigrellaceae</taxon>
        <taxon>Silvanigrella</taxon>
    </lineage>
</organism>
<protein>
    <submittedName>
        <fullName evidence="2">Uncharacterized protein</fullName>
    </submittedName>
</protein>
<dbReference type="RefSeq" id="WP_153418959.1">
    <property type="nucleotide sequence ID" value="NZ_WFLM01000002.1"/>
</dbReference>
<accession>A0A6N6VU91</accession>
<dbReference type="OrthoDB" id="9927008at2"/>
<evidence type="ECO:0000313" key="3">
    <source>
        <dbReference type="Proteomes" id="UP000437748"/>
    </source>
</evidence>
<comment type="caution">
    <text evidence="2">The sequence shown here is derived from an EMBL/GenBank/DDBJ whole genome shotgun (WGS) entry which is preliminary data.</text>
</comment>
<name>A0A6N6VU91_9BACT</name>
<dbReference type="AlphaFoldDB" id="A0A6N6VU91"/>